<feature type="non-terminal residue" evidence="8">
    <location>
        <position position="371"/>
    </location>
</feature>
<evidence type="ECO:0000256" key="3">
    <source>
        <dbReference type="ARBA" id="ARBA00022692"/>
    </source>
</evidence>
<feature type="transmembrane region" description="Helical" evidence="6">
    <location>
        <begin position="247"/>
        <end position="267"/>
    </location>
</feature>
<evidence type="ECO:0000256" key="6">
    <source>
        <dbReference type="SAM" id="Phobius"/>
    </source>
</evidence>
<feature type="transmembrane region" description="Helical" evidence="6">
    <location>
        <begin position="273"/>
        <end position="297"/>
    </location>
</feature>
<dbReference type="InterPro" id="IPR027469">
    <property type="entry name" value="Cation_efflux_TMD_sf"/>
</dbReference>
<protein>
    <recommendedName>
        <fullName evidence="7">Cation efflux protein transmembrane domain-containing protein</fullName>
    </recommendedName>
</protein>
<accession>A0A2S4PK02</accession>
<dbReference type="SUPFAM" id="SSF161111">
    <property type="entry name" value="Cation efflux protein transmembrane domain-like"/>
    <property type="match status" value="1"/>
</dbReference>
<dbReference type="Gene3D" id="3.30.70.1350">
    <property type="entry name" value="Cation efflux protein, cytoplasmic domain"/>
    <property type="match status" value="1"/>
</dbReference>
<evidence type="ECO:0000256" key="2">
    <source>
        <dbReference type="ARBA" id="ARBA00022448"/>
    </source>
</evidence>
<comment type="caution">
    <text evidence="8">The sequence shown here is derived from an EMBL/GenBank/DDBJ whole genome shotgun (WGS) entry which is preliminary data.</text>
</comment>
<evidence type="ECO:0000313" key="8">
    <source>
        <dbReference type="EMBL" id="POS82370.1"/>
    </source>
</evidence>
<proteinExistence type="predicted"/>
<keyword evidence="2" id="KW-0813">Transport</keyword>
<dbReference type="GO" id="GO:0098771">
    <property type="term" value="P:inorganic ion homeostasis"/>
    <property type="evidence" value="ECO:0007669"/>
    <property type="project" value="UniProtKB-ARBA"/>
</dbReference>
<evidence type="ECO:0000256" key="5">
    <source>
        <dbReference type="ARBA" id="ARBA00023136"/>
    </source>
</evidence>
<dbReference type="EMBL" id="PEDP01003019">
    <property type="protein sequence ID" value="POS82370.1"/>
    <property type="molecule type" value="Genomic_DNA"/>
</dbReference>
<feature type="domain" description="Cation efflux protein transmembrane" evidence="7">
    <location>
        <begin position="103"/>
        <end position="289"/>
    </location>
</feature>
<dbReference type="FunFam" id="1.20.1510.10:FF:000005">
    <property type="entry name" value="Putative Cation diffusion facilitator 1"/>
    <property type="match status" value="1"/>
</dbReference>
<feature type="transmembrane region" description="Helical" evidence="6">
    <location>
        <begin position="99"/>
        <end position="120"/>
    </location>
</feature>
<dbReference type="InterPro" id="IPR058533">
    <property type="entry name" value="Cation_efflux_TM"/>
</dbReference>
<keyword evidence="9" id="KW-1185">Reference proteome</keyword>
<sequence>MTVDIEKNADITNTSQGDPYQLRKGYKSDKYLNNIYSRETRRLLHVVPCIKNHKIRRRKRVRQFYDRQNEKIEYMLRKINDYSIEEKVGSEADYRKFQIAIYSSLVASLLLAALQVFAAVKSNSLCLFTTMASAVFDPLSNLALIISNLAIKRVNLNKFPSGKSRLETLGNISFCFIMTSVSLFLIILAIRELLGEATNAYSGLKVPSVIAVVVAFIVKLNLFLYCWGLKDKYSQVNILWQDHRNDLFINGFAIIMNVLGSKFRWWIDPTGTIIISTIVSFIWLHAIFGEFLLLIGITASFDIYQLITYICATHSPTIQGLNTIRVYHSGPKLIAEIEILMHPDRSLRQTRHVAEELQIKLQKLPDIERAY</sequence>
<dbReference type="SUPFAM" id="SSF160240">
    <property type="entry name" value="Cation efflux protein cytoplasmic domain-like"/>
    <property type="match status" value="1"/>
</dbReference>
<name>A0A2S4PK02_9PEZI</name>
<keyword evidence="5 6" id="KW-0472">Membrane</keyword>
<dbReference type="GO" id="GO:0008324">
    <property type="term" value="F:monoatomic cation transmembrane transporter activity"/>
    <property type="evidence" value="ECO:0007669"/>
    <property type="project" value="InterPro"/>
</dbReference>
<dbReference type="PANTHER" id="PTHR43840:SF12">
    <property type="entry name" value="CATION DIFFUSION FACILITATOR 1 (AFU_ORTHOLOGUE AFUA_1G14440)"/>
    <property type="match status" value="1"/>
</dbReference>
<comment type="subcellular location">
    <subcellularLocation>
        <location evidence="1">Membrane</location>
        <topology evidence="1">Multi-pass membrane protein</topology>
    </subcellularLocation>
</comment>
<gene>
    <name evidence="8" type="ORF">EPUL_006529</name>
</gene>
<dbReference type="OrthoDB" id="78296at2759"/>
<feature type="transmembrane region" description="Helical" evidence="6">
    <location>
        <begin position="206"/>
        <end position="227"/>
    </location>
</feature>
<evidence type="ECO:0000313" key="9">
    <source>
        <dbReference type="Proteomes" id="UP000237438"/>
    </source>
</evidence>
<dbReference type="Gene3D" id="1.20.1510.10">
    <property type="entry name" value="Cation efflux protein transmembrane domain"/>
    <property type="match status" value="1"/>
</dbReference>
<keyword evidence="3 6" id="KW-0812">Transmembrane</keyword>
<dbReference type="InterPro" id="IPR036837">
    <property type="entry name" value="Cation_efflux_CTD_sf"/>
</dbReference>
<reference evidence="8 9" key="1">
    <citation type="submission" date="2017-10" db="EMBL/GenBank/DDBJ databases">
        <title>Development of genomic resources for the powdery mildew, Erysiphe pulchra.</title>
        <authorList>
            <person name="Wadl P.A."/>
            <person name="Mack B.M."/>
            <person name="Moore G."/>
            <person name="Beltz S.B."/>
        </authorList>
    </citation>
    <scope>NUCLEOTIDE SEQUENCE [LARGE SCALE GENOMIC DNA]</scope>
    <source>
        <strain evidence="8">Cflorida</strain>
    </source>
</reference>
<dbReference type="PANTHER" id="PTHR43840">
    <property type="entry name" value="MITOCHONDRIAL METAL TRANSPORTER 1-RELATED"/>
    <property type="match status" value="1"/>
</dbReference>
<dbReference type="GO" id="GO:0016020">
    <property type="term" value="C:membrane"/>
    <property type="evidence" value="ECO:0007669"/>
    <property type="project" value="UniProtKB-SubCell"/>
</dbReference>
<evidence type="ECO:0000256" key="4">
    <source>
        <dbReference type="ARBA" id="ARBA00022989"/>
    </source>
</evidence>
<keyword evidence="4 6" id="KW-1133">Transmembrane helix</keyword>
<dbReference type="Pfam" id="PF01545">
    <property type="entry name" value="Cation_efflux"/>
    <property type="match status" value="1"/>
</dbReference>
<dbReference type="Proteomes" id="UP000237438">
    <property type="component" value="Unassembled WGS sequence"/>
</dbReference>
<organism evidence="8 9">
    <name type="scientific">Erysiphe pulchra</name>
    <dbReference type="NCBI Taxonomy" id="225359"/>
    <lineage>
        <taxon>Eukaryota</taxon>
        <taxon>Fungi</taxon>
        <taxon>Dikarya</taxon>
        <taxon>Ascomycota</taxon>
        <taxon>Pezizomycotina</taxon>
        <taxon>Leotiomycetes</taxon>
        <taxon>Erysiphales</taxon>
        <taxon>Erysiphaceae</taxon>
        <taxon>Erysiphe</taxon>
    </lineage>
</organism>
<evidence type="ECO:0000259" key="7">
    <source>
        <dbReference type="Pfam" id="PF01545"/>
    </source>
</evidence>
<dbReference type="AlphaFoldDB" id="A0A2S4PK02"/>
<feature type="transmembrane region" description="Helical" evidence="6">
    <location>
        <begin position="172"/>
        <end position="194"/>
    </location>
</feature>
<feature type="transmembrane region" description="Helical" evidence="6">
    <location>
        <begin position="132"/>
        <end position="151"/>
    </location>
</feature>
<dbReference type="STRING" id="225359.A0A2S4PK02"/>
<evidence type="ECO:0000256" key="1">
    <source>
        <dbReference type="ARBA" id="ARBA00004141"/>
    </source>
</evidence>
<dbReference type="GO" id="GO:0030003">
    <property type="term" value="P:intracellular monoatomic cation homeostasis"/>
    <property type="evidence" value="ECO:0007669"/>
    <property type="project" value="UniProtKB-ARBA"/>
</dbReference>
<dbReference type="InterPro" id="IPR050291">
    <property type="entry name" value="CDF_Transporter"/>
</dbReference>